<evidence type="ECO:0008006" key="2">
    <source>
        <dbReference type="Google" id="ProtNLM"/>
    </source>
</evidence>
<reference evidence="1" key="1">
    <citation type="submission" date="2021-01" db="EMBL/GenBank/DDBJ databases">
        <authorList>
            <person name="Corre E."/>
            <person name="Pelletier E."/>
            <person name="Niang G."/>
            <person name="Scheremetjew M."/>
            <person name="Finn R."/>
            <person name="Kale V."/>
            <person name="Holt S."/>
            <person name="Cochrane G."/>
            <person name="Meng A."/>
            <person name="Brown T."/>
            <person name="Cohen L."/>
        </authorList>
    </citation>
    <scope>NUCLEOTIDE SEQUENCE</scope>
    <source>
        <strain evidence="1">CCMP644</strain>
    </source>
</reference>
<dbReference type="EMBL" id="HBFX01037004">
    <property type="protein sequence ID" value="CAD8971278.1"/>
    <property type="molecule type" value="Transcribed_RNA"/>
</dbReference>
<evidence type="ECO:0000313" key="1">
    <source>
        <dbReference type="EMBL" id="CAD8971278.1"/>
    </source>
</evidence>
<sequence length="143" mass="16116">MNAYALTPITSRRGNRAAGILTTLAAALALAMPITGCVVKEQVVVREAPVHVQVRHVPAPIAEDRGAWPGPGWNWVPGHWKWEGRDWAWVHGRWVQQVVPTMPVVIVEPITTAPSPQHYWVPGHWVWRLDSSGWFWIKGSWHS</sequence>
<accession>A0A7S1EER9</accession>
<protein>
    <recommendedName>
        <fullName evidence="2">YXWGXW repeat-containing protein</fullName>
    </recommendedName>
</protein>
<proteinExistence type="predicted"/>
<organism evidence="1">
    <name type="scientific">Hemiselmis andersenii</name>
    <name type="common">Cryptophyte alga</name>
    <dbReference type="NCBI Taxonomy" id="464988"/>
    <lineage>
        <taxon>Eukaryota</taxon>
        <taxon>Cryptophyceae</taxon>
        <taxon>Cryptomonadales</taxon>
        <taxon>Hemiselmidaceae</taxon>
        <taxon>Hemiselmis</taxon>
    </lineage>
</organism>
<name>A0A7S1EER9_HEMAN</name>
<dbReference type="InterPro" id="IPR024447">
    <property type="entry name" value="YXWGXW_rpt"/>
</dbReference>
<dbReference type="Pfam" id="PF12779">
    <property type="entry name" value="WXXGXW"/>
    <property type="match status" value="2"/>
</dbReference>
<gene>
    <name evidence="1" type="ORF">HAND00432_LOCUS22278</name>
</gene>
<dbReference type="AlphaFoldDB" id="A0A7S1EER9"/>